<dbReference type="InterPro" id="IPR013633">
    <property type="entry name" value="NRDE-2"/>
</dbReference>
<name>A0A7R9KR86_9ACAR</name>
<dbReference type="Proteomes" id="UP000759131">
    <property type="component" value="Unassembled WGS sequence"/>
</dbReference>
<keyword evidence="3" id="KW-0539">Nucleus</keyword>
<comment type="subcellular location">
    <subcellularLocation>
        <location evidence="1">Nucleus</location>
    </subcellularLocation>
</comment>
<feature type="non-terminal residue" evidence="4">
    <location>
        <position position="142"/>
    </location>
</feature>
<dbReference type="EMBL" id="CAJPIZ010004902">
    <property type="protein sequence ID" value="CAG2108059.1"/>
    <property type="molecule type" value="Genomic_DNA"/>
</dbReference>
<protein>
    <submittedName>
        <fullName evidence="4">Uncharacterized protein</fullName>
    </submittedName>
</protein>
<keyword evidence="5" id="KW-1185">Reference proteome</keyword>
<dbReference type="PANTHER" id="PTHR13471:SF0">
    <property type="entry name" value="NUCLEAR EXOSOME REGULATOR NRDE2"/>
    <property type="match status" value="1"/>
</dbReference>
<dbReference type="GO" id="GO:1902369">
    <property type="term" value="P:negative regulation of RNA catabolic process"/>
    <property type="evidence" value="ECO:0007669"/>
    <property type="project" value="TreeGrafter"/>
</dbReference>
<reference evidence="4" key="1">
    <citation type="submission" date="2020-11" db="EMBL/GenBank/DDBJ databases">
        <authorList>
            <person name="Tran Van P."/>
        </authorList>
    </citation>
    <scope>NUCLEOTIDE SEQUENCE</scope>
</reference>
<evidence type="ECO:0000256" key="2">
    <source>
        <dbReference type="ARBA" id="ARBA00009265"/>
    </source>
</evidence>
<evidence type="ECO:0000313" key="5">
    <source>
        <dbReference type="Proteomes" id="UP000759131"/>
    </source>
</evidence>
<evidence type="ECO:0000256" key="3">
    <source>
        <dbReference type="ARBA" id="ARBA00023242"/>
    </source>
</evidence>
<dbReference type="PANTHER" id="PTHR13471">
    <property type="entry name" value="TETRATRICOPEPTIDE-LIKE HELICAL"/>
    <property type="match status" value="1"/>
</dbReference>
<sequence length="142" mass="16570">SRTDGRMSAKEMRKFLKNFLRDELFRNDLNVWSEYVSFEYLLANNQTEGRKVFQTAIELMLKLNQNRDQLFMFVRKYIELEFDINCLTQMSDNLSVKHLAKDSTTQDLCLNSLLSISCGQIVSNSSPTLVLKAINEFVRQLT</sequence>
<dbReference type="EMBL" id="OC859477">
    <property type="protein sequence ID" value="CAD7627629.1"/>
    <property type="molecule type" value="Genomic_DNA"/>
</dbReference>
<dbReference type="OrthoDB" id="297219at2759"/>
<comment type="similarity">
    <text evidence="2">Belongs to the NRDE2 family.</text>
</comment>
<dbReference type="GO" id="GO:0031048">
    <property type="term" value="P:regulatory ncRNA-mediated heterochromatin formation"/>
    <property type="evidence" value="ECO:0007669"/>
    <property type="project" value="TreeGrafter"/>
</dbReference>
<evidence type="ECO:0000313" key="4">
    <source>
        <dbReference type="EMBL" id="CAD7627629.1"/>
    </source>
</evidence>
<gene>
    <name evidence="4" type="ORF">OSB1V03_LOCUS8054</name>
</gene>
<proteinExistence type="inferred from homology"/>
<dbReference type="GO" id="GO:0071013">
    <property type="term" value="C:catalytic step 2 spliceosome"/>
    <property type="evidence" value="ECO:0007669"/>
    <property type="project" value="TreeGrafter"/>
</dbReference>
<accession>A0A7R9KR86</accession>
<organism evidence="4">
    <name type="scientific">Medioppia subpectinata</name>
    <dbReference type="NCBI Taxonomy" id="1979941"/>
    <lineage>
        <taxon>Eukaryota</taxon>
        <taxon>Metazoa</taxon>
        <taxon>Ecdysozoa</taxon>
        <taxon>Arthropoda</taxon>
        <taxon>Chelicerata</taxon>
        <taxon>Arachnida</taxon>
        <taxon>Acari</taxon>
        <taxon>Acariformes</taxon>
        <taxon>Sarcoptiformes</taxon>
        <taxon>Oribatida</taxon>
        <taxon>Brachypylina</taxon>
        <taxon>Oppioidea</taxon>
        <taxon>Oppiidae</taxon>
        <taxon>Medioppia</taxon>
    </lineage>
</organism>
<dbReference type="AlphaFoldDB" id="A0A7R9KR86"/>
<evidence type="ECO:0000256" key="1">
    <source>
        <dbReference type="ARBA" id="ARBA00004123"/>
    </source>
</evidence>